<sequence>MAQTNTQQRFKEKISAIRTVVPNRSNNEIVLVLQHFENNVDKAVQAFVDGSAVVVLREWNIPGKKKKRKSKPKPDSESGKDERGHGDRPETAVELPRPKGGLNGYHGNGSANDGSSVESLNETLETVSNPEKETLELALHRLQITQRNNTEISVSCAALISPCLTTGPYIEKSMKDLQRCTVSLARYQLLIKEEMDASVKKIKVTFGELQTCIMDREVALMSELDKIKKEALEILDSRQRRAEELKRLTDVAIQMSESQLAELRAEIKVSDGGVATLRRQIPAHFDVQYQLGEGEHYASTPTSCFADTAPFHNCFCVKAQSELALFTFCDPTQKIISTPLPFKNLASFAPFLFPFLPNTS</sequence>
<proteinExistence type="inferred from homology"/>
<evidence type="ECO:0000313" key="3">
    <source>
        <dbReference type="Ensembl" id="ENSCMIP00000029732.1"/>
    </source>
</evidence>
<reference evidence="4" key="3">
    <citation type="journal article" date="2014" name="Nature">
        <title>Elephant shark genome provides unique insights into gnathostome evolution.</title>
        <authorList>
            <consortium name="International Elephant Shark Genome Sequencing Consortium"/>
            <person name="Venkatesh B."/>
            <person name="Lee A.P."/>
            <person name="Ravi V."/>
            <person name="Maurya A.K."/>
            <person name="Lian M.M."/>
            <person name="Swann J.B."/>
            <person name="Ohta Y."/>
            <person name="Flajnik M.F."/>
            <person name="Sutoh Y."/>
            <person name="Kasahara M."/>
            <person name="Hoon S."/>
            <person name="Gangu V."/>
            <person name="Roy S.W."/>
            <person name="Irimia M."/>
            <person name="Korzh V."/>
            <person name="Kondrychyn I."/>
            <person name="Lim Z.W."/>
            <person name="Tay B.H."/>
            <person name="Tohari S."/>
            <person name="Kong K.W."/>
            <person name="Ho S."/>
            <person name="Lorente-Galdos B."/>
            <person name="Quilez J."/>
            <person name="Marques-Bonet T."/>
            <person name="Raney B.J."/>
            <person name="Ingham P.W."/>
            <person name="Tay A."/>
            <person name="Hillier L.W."/>
            <person name="Minx P."/>
            <person name="Boehm T."/>
            <person name="Wilson R.K."/>
            <person name="Brenner S."/>
            <person name="Warren W.C."/>
        </authorList>
    </citation>
    <scope>NUCLEOTIDE SEQUENCE [LARGE SCALE GENOMIC DNA]</scope>
</reference>
<evidence type="ECO:0008006" key="5">
    <source>
        <dbReference type="Google" id="ProtNLM"/>
    </source>
</evidence>
<evidence type="ECO:0000313" key="4">
    <source>
        <dbReference type="Proteomes" id="UP000314986"/>
    </source>
</evidence>
<dbReference type="PANTHER" id="PTHR15623:SF8">
    <property type="entry name" value="SPATS2-LIKE PROTEIN"/>
    <property type="match status" value="1"/>
</dbReference>
<keyword evidence="4" id="KW-1185">Reference proteome</keyword>
<dbReference type="InterPro" id="IPR009060">
    <property type="entry name" value="UBA-like_sf"/>
</dbReference>
<dbReference type="InterPro" id="IPR009816">
    <property type="entry name" value="SPATS2-like"/>
</dbReference>
<accession>A0A4W3IL02</accession>
<reference evidence="3" key="5">
    <citation type="submission" date="2025-09" db="UniProtKB">
        <authorList>
            <consortium name="Ensembl"/>
        </authorList>
    </citation>
    <scope>IDENTIFICATION</scope>
</reference>
<dbReference type="SUPFAM" id="SSF46934">
    <property type="entry name" value="UBA-like"/>
    <property type="match status" value="1"/>
</dbReference>
<reference evidence="3" key="4">
    <citation type="submission" date="2025-08" db="UniProtKB">
        <authorList>
            <consortium name="Ensembl"/>
        </authorList>
    </citation>
    <scope>IDENTIFICATION</scope>
</reference>
<comment type="similarity">
    <text evidence="1">Belongs to the SPATS2 family.</text>
</comment>
<feature type="region of interest" description="Disordered" evidence="2">
    <location>
        <begin position="63"/>
        <end position="126"/>
    </location>
</feature>
<evidence type="ECO:0000256" key="1">
    <source>
        <dbReference type="ARBA" id="ARBA00007105"/>
    </source>
</evidence>
<reference evidence="4" key="1">
    <citation type="journal article" date="2006" name="Science">
        <title>Ancient noncoding elements conserved in the human genome.</title>
        <authorList>
            <person name="Venkatesh B."/>
            <person name="Kirkness E.F."/>
            <person name="Loh Y.H."/>
            <person name="Halpern A.L."/>
            <person name="Lee A.P."/>
            <person name="Johnson J."/>
            <person name="Dandona N."/>
            <person name="Viswanathan L.D."/>
            <person name="Tay A."/>
            <person name="Venter J.C."/>
            <person name="Strausberg R.L."/>
            <person name="Brenner S."/>
        </authorList>
    </citation>
    <scope>NUCLEOTIDE SEQUENCE [LARGE SCALE GENOMIC DNA]</scope>
</reference>
<name>A0A4W3IL02_CALMI</name>
<dbReference type="GeneTree" id="ENSGT00390000001138"/>
<evidence type="ECO:0000256" key="2">
    <source>
        <dbReference type="SAM" id="MobiDB-lite"/>
    </source>
</evidence>
<dbReference type="GO" id="GO:0005737">
    <property type="term" value="C:cytoplasm"/>
    <property type="evidence" value="ECO:0007669"/>
    <property type="project" value="TreeGrafter"/>
</dbReference>
<feature type="compositionally biased region" description="Basic and acidic residues" evidence="2">
    <location>
        <begin position="72"/>
        <end position="91"/>
    </location>
</feature>
<reference evidence="4" key="2">
    <citation type="journal article" date="2007" name="PLoS Biol.">
        <title>Survey sequencing and comparative analysis of the elephant shark (Callorhinchus milii) genome.</title>
        <authorList>
            <person name="Venkatesh B."/>
            <person name="Kirkness E.F."/>
            <person name="Loh Y.H."/>
            <person name="Halpern A.L."/>
            <person name="Lee A.P."/>
            <person name="Johnson J."/>
            <person name="Dandona N."/>
            <person name="Viswanathan L.D."/>
            <person name="Tay A."/>
            <person name="Venter J.C."/>
            <person name="Strausberg R.L."/>
            <person name="Brenner S."/>
        </authorList>
    </citation>
    <scope>NUCLEOTIDE SEQUENCE [LARGE SCALE GENOMIC DNA]</scope>
</reference>
<dbReference type="PANTHER" id="PTHR15623">
    <property type="entry name" value="SPERMATOGENESIS-ASSOCIATED SERINE-RICH PROTEIN 2-RELATED"/>
    <property type="match status" value="1"/>
</dbReference>
<dbReference type="Ensembl" id="ENSCMIT00000030198.1">
    <property type="protein sequence ID" value="ENSCMIP00000029732.1"/>
    <property type="gene ID" value="ENSCMIG00000012834.1"/>
</dbReference>
<dbReference type="AlphaFoldDB" id="A0A4W3IL02"/>
<organism evidence="3 4">
    <name type="scientific">Callorhinchus milii</name>
    <name type="common">Ghost shark</name>
    <dbReference type="NCBI Taxonomy" id="7868"/>
    <lineage>
        <taxon>Eukaryota</taxon>
        <taxon>Metazoa</taxon>
        <taxon>Chordata</taxon>
        <taxon>Craniata</taxon>
        <taxon>Vertebrata</taxon>
        <taxon>Chondrichthyes</taxon>
        <taxon>Holocephali</taxon>
        <taxon>Chimaeriformes</taxon>
        <taxon>Callorhinchidae</taxon>
        <taxon>Callorhinchus</taxon>
    </lineage>
</organism>
<protein>
    <recommendedName>
        <fullName evidence="5">Spermatogenesis-associated serine-rich protein 2</fullName>
    </recommendedName>
</protein>
<dbReference type="Proteomes" id="UP000314986">
    <property type="component" value="Unassembled WGS sequence"/>
</dbReference>
<feature type="compositionally biased region" description="Polar residues" evidence="2">
    <location>
        <begin position="109"/>
        <end position="126"/>
    </location>
</feature>
<dbReference type="Pfam" id="PF07139">
    <property type="entry name" value="SPATS2-like"/>
    <property type="match status" value="2"/>
</dbReference>